<comment type="caution">
    <text evidence="1">The sequence shown here is derived from an EMBL/GenBank/DDBJ whole genome shotgun (WGS) entry which is preliminary data.</text>
</comment>
<evidence type="ECO:0000313" key="1">
    <source>
        <dbReference type="EMBL" id="CAD6249573.1"/>
    </source>
</evidence>
<dbReference type="AlphaFoldDB" id="A0A811PSV2"/>
<dbReference type="EMBL" id="CAJGYO010000008">
    <property type="protein sequence ID" value="CAD6249573.1"/>
    <property type="molecule type" value="Genomic_DNA"/>
</dbReference>
<reference evidence="1" key="1">
    <citation type="submission" date="2020-10" db="EMBL/GenBank/DDBJ databases">
        <authorList>
            <person name="Han B."/>
            <person name="Lu T."/>
            <person name="Zhao Q."/>
            <person name="Huang X."/>
            <person name="Zhao Y."/>
        </authorList>
    </citation>
    <scope>NUCLEOTIDE SEQUENCE</scope>
</reference>
<dbReference type="Proteomes" id="UP000604825">
    <property type="component" value="Unassembled WGS sequence"/>
</dbReference>
<proteinExistence type="predicted"/>
<gene>
    <name evidence="1" type="ORF">NCGR_LOCUS33390</name>
</gene>
<organism evidence="1 2">
    <name type="scientific">Miscanthus lutarioriparius</name>
    <dbReference type="NCBI Taxonomy" id="422564"/>
    <lineage>
        <taxon>Eukaryota</taxon>
        <taxon>Viridiplantae</taxon>
        <taxon>Streptophyta</taxon>
        <taxon>Embryophyta</taxon>
        <taxon>Tracheophyta</taxon>
        <taxon>Spermatophyta</taxon>
        <taxon>Magnoliopsida</taxon>
        <taxon>Liliopsida</taxon>
        <taxon>Poales</taxon>
        <taxon>Poaceae</taxon>
        <taxon>PACMAD clade</taxon>
        <taxon>Panicoideae</taxon>
        <taxon>Andropogonodae</taxon>
        <taxon>Andropogoneae</taxon>
        <taxon>Saccharinae</taxon>
        <taxon>Miscanthus</taxon>
    </lineage>
</organism>
<keyword evidence="2" id="KW-1185">Reference proteome</keyword>
<protein>
    <submittedName>
        <fullName evidence="1">Uncharacterized protein</fullName>
    </submittedName>
</protein>
<name>A0A811PSV2_9POAL</name>
<accession>A0A811PSV2</accession>
<evidence type="ECO:0000313" key="2">
    <source>
        <dbReference type="Proteomes" id="UP000604825"/>
    </source>
</evidence>
<sequence>MSPILQMQKFYPVADVTSLGAAAGSHCYSEEEAASTVTHEPMEDLPAEAVPKAPSTEDDTVTDGQGAMMEIEAAISTITPSASATTAQFIRNLQEMFEREIGRLRTLFPQQQQQQHVAFGSLSFTELAAPFIPLFVVVSSIKRGAALMNREFHPIVKKAGEVNDCGSGP</sequence>